<dbReference type="AlphaFoldDB" id="G9EMP8"/>
<accession>G9EMP8</accession>
<gene>
    <name evidence="2" type="ORF">LDG_6518</name>
</gene>
<reference evidence="2 3" key="1">
    <citation type="journal article" date="2011" name="BMC Genomics">
        <title>Insight into cross-talk between intra-amoebal pathogens.</title>
        <authorList>
            <person name="Gimenez G."/>
            <person name="Bertelli C."/>
            <person name="Moliner C."/>
            <person name="Robert C."/>
            <person name="Raoult D."/>
            <person name="Fournier P.E."/>
            <person name="Greub G."/>
        </authorList>
    </citation>
    <scope>NUCLEOTIDE SEQUENCE [LARGE SCALE GENOMIC DNA]</scope>
    <source>
        <strain evidence="2 3">LLAP12</strain>
    </source>
</reference>
<organism evidence="2 3">
    <name type="scientific">Legionella drancourtii LLAP12</name>
    <dbReference type="NCBI Taxonomy" id="658187"/>
    <lineage>
        <taxon>Bacteria</taxon>
        <taxon>Pseudomonadati</taxon>
        <taxon>Pseudomonadota</taxon>
        <taxon>Gammaproteobacteria</taxon>
        <taxon>Legionellales</taxon>
        <taxon>Legionellaceae</taxon>
        <taxon>Legionella</taxon>
    </lineage>
</organism>
<feature type="coiled-coil region" evidence="1">
    <location>
        <begin position="63"/>
        <end position="104"/>
    </location>
</feature>
<keyword evidence="1" id="KW-0175">Coiled coil</keyword>
<dbReference type="RefSeq" id="WP_006870446.1">
    <property type="nucleotide sequence ID" value="NZ_JH413814.1"/>
</dbReference>
<keyword evidence="3" id="KW-1185">Reference proteome</keyword>
<evidence type="ECO:0000256" key="1">
    <source>
        <dbReference type="SAM" id="Coils"/>
    </source>
</evidence>
<protein>
    <submittedName>
        <fullName evidence="2">Uncharacterized protein</fullName>
    </submittedName>
</protein>
<dbReference type="HOGENOM" id="CLU_2167810_0_0_6"/>
<dbReference type="Proteomes" id="UP000002770">
    <property type="component" value="Unassembled WGS sequence"/>
</dbReference>
<sequence>MFLDKGSQICTLICEQFPDQVNKKDFIVVNNENTLLAEAISDFTSGADSGLVRLLTKEHLDKKETLQIRNEELLHRNNELQCKYDELQCRYEALEQQLNIQQHNQQIFDK</sequence>
<dbReference type="STRING" id="658187.LDG_6518"/>
<evidence type="ECO:0000313" key="2">
    <source>
        <dbReference type="EMBL" id="EHL31442.1"/>
    </source>
</evidence>
<dbReference type="InParanoid" id="G9EMP8"/>
<dbReference type="EMBL" id="JH413814">
    <property type="protein sequence ID" value="EHL31442.1"/>
    <property type="molecule type" value="Genomic_DNA"/>
</dbReference>
<name>G9EMP8_9GAMM</name>
<proteinExistence type="predicted"/>
<evidence type="ECO:0000313" key="3">
    <source>
        <dbReference type="Proteomes" id="UP000002770"/>
    </source>
</evidence>